<dbReference type="InterPro" id="IPR000073">
    <property type="entry name" value="AB_hydrolase_1"/>
</dbReference>
<evidence type="ECO:0000313" key="2">
    <source>
        <dbReference type="EMBL" id="CPV42915.1"/>
    </source>
</evidence>
<protein>
    <recommendedName>
        <fullName evidence="1">AB hydrolase-1 domain-containing protein</fullName>
    </recommendedName>
</protein>
<reference evidence="2 3" key="1">
    <citation type="submission" date="2015-03" db="EMBL/GenBank/DDBJ databases">
        <authorList>
            <person name="Murphy D."/>
        </authorList>
    </citation>
    <scope>NUCLEOTIDE SEQUENCE [LARGE SCALE GENOMIC DNA]</scope>
    <source>
        <strain evidence="2 3">PAP088</strain>
    </source>
</reference>
<dbReference type="GO" id="GO:0003824">
    <property type="term" value="F:catalytic activity"/>
    <property type="evidence" value="ECO:0007669"/>
    <property type="project" value="UniProtKB-ARBA"/>
</dbReference>
<proteinExistence type="predicted"/>
<evidence type="ECO:0000313" key="3">
    <source>
        <dbReference type="Proteomes" id="UP000045782"/>
    </source>
</evidence>
<dbReference type="InterPro" id="IPR050266">
    <property type="entry name" value="AB_hydrolase_sf"/>
</dbReference>
<dbReference type="PANTHER" id="PTHR43798:SF33">
    <property type="entry name" value="HYDROLASE, PUTATIVE (AFU_ORTHOLOGUE AFUA_2G14860)-RELATED"/>
    <property type="match status" value="1"/>
</dbReference>
<dbReference type="EMBL" id="CSWP01000002">
    <property type="protein sequence ID" value="CPV42915.1"/>
    <property type="molecule type" value="Genomic_DNA"/>
</dbReference>
<accession>A0A0U0ZIM8</accession>
<organism evidence="2 3">
    <name type="scientific">Mycobacteroides abscessus</name>
    <dbReference type="NCBI Taxonomy" id="36809"/>
    <lineage>
        <taxon>Bacteria</taxon>
        <taxon>Bacillati</taxon>
        <taxon>Actinomycetota</taxon>
        <taxon>Actinomycetes</taxon>
        <taxon>Mycobacteriales</taxon>
        <taxon>Mycobacteriaceae</taxon>
        <taxon>Mycobacteroides</taxon>
    </lineage>
</organism>
<dbReference type="RefSeq" id="WP_016892569.1">
    <property type="nucleotide sequence ID" value="NZ_CSWP01000002.1"/>
</dbReference>
<dbReference type="GO" id="GO:0016020">
    <property type="term" value="C:membrane"/>
    <property type="evidence" value="ECO:0007669"/>
    <property type="project" value="TreeGrafter"/>
</dbReference>
<feature type="domain" description="AB hydrolase-1" evidence="1">
    <location>
        <begin position="72"/>
        <end position="296"/>
    </location>
</feature>
<evidence type="ECO:0000259" key="1">
    <source>
        <dbReference type="Pfam" id="PF12697"/>
    </source>
</evidence>
<dbReference type="SUPFAM" id="SSF53474">
    <property type="entry name" value="alpha/beta-Hydrolases"/>
    <property type="match status" value="1"/>
</dbReference>
<gene>
    <name evidence="2" type="primary">nap</name>
    <name evidence="2" type="ORF">ERS075579_01439</name>
</gene>
<dbReference type="Gene3D" id="3.40.50.1820">
    <property type="entry name" value="alpha/beta hydrolase"/>
    <property type="match status" value="1"/>
</dbReference>
<dbReference type="Proteomes" id="UP000045782">
    <property type="component" value="Unassembled WGS sequence"/>
</dbReference>
<dbReference type="AlphaFoldDB" id="A0A0U0ZIM8"/>
<sequence length="310" mass="33211">MSPVAVPEHRVGKHWAAQKLGHFVDAAGYARFVAAYRAGMAQLPPITGSFDVPTRLGSVRVYRFGAGSGVPLLLLTGRGGSTPLWRANLTSLLSRRSVYCIDLLGEPGMSVQDKPITGPQDHADWLEGVLAGLNLGAVHVMGLSIGGWAAVNHAIRYPGRVRSLVLLDPALTFAPLTWKMVLVSLGSVIPGTPQAIRNRLLSWSAGGAQVDESLPEAALISAAARDFRICLPAPKVFSDKQLRQLSMPVLTVIAGRTIVHDAQRAARRARSAVPDNRVHVWPDASHALNGEFPGRISELTHEFLDTVEAA</sequence>
<dbReference type="PANTHER" id="PTHR43798">
    <property type="entry name" value="MONOACYLGLYCEROL LIPASE"/>
    <property type="match status" value="1"/>
</dbReference>
<dbReference type="Pfam" id="PF12697">
    <property type="entry name" value="Abhydrolase_6"/>
    <property type="match status" value="1"/>
</dbReference>
<dbReference type="InterPro" id="IPR029058">
    <property type="entry name" value="AB_hydrolase_fold"/>
</dbReference>
<name>A0A0U0ZIM8_9MYCO</name>